<keyword evidence="1" id="KW-1185">Reference proteome</keyword>
<proteinExistence type="predicted"/>
<evidence type="ECO:0000313" key="1">
    <source>
        <dbReference type="Proteomes" id="UP000192223"/>
    </source>
</evidence>
<sequence>MFDNYKLLDVNKTCNSNFFLFCIQQLIGCLAYSYSQSPESSLGPGNALVNLLSGKQGWTENGPIQEIPIESYPLSDKPQLFAAQIELLRLLEMLVQVKGEVFSRVNDIVLNNYELITAILNLLINKIKALHNFSLAGLSVVRRILEYAADAFAHLGNQPLQ</sequence>
<gene>
    <name evidence="2" type="primary">LOC108733481</name>
</gene>
<protein>
    <submittedName>
        <fullName evidence="2">Uncharacterized protein LOC108733481 isoform X1</fullName>
    </submittedName>
</protein>
<dbReference type="AlphaFoldDB" id="A0A1W4WJ75"/>
<accession>A0A1W4WJ75</accession>
<dbReference type="RefSeq" id="XP_018320163.1">
    <property type="nucleotide sequence ID" value="XM_018464661.1"/>
</dbReference>
<reference evidence="2" key="1">
    <citation type="submission" date="2025-08" db="UniProtKB">
        <authorList>
            <consortium name="RefSeq"/>
        </authorList>
    </citation>
    <scope>IDENTIFICATION</scope>
    <source>
        <tissue evidence="2">Entire body</tissue>
    </source>
</reference>
<dbReference type="OrthoDB" id="6748747at2759"/>
<dbReference type="Proteomes" id="UP000192223">
    <property type="component" value="Unplaced"/>
</dbReference>
<dbReference type="GeneID" id="108733481"/>
<name>A0A1W4WJ75_AGRPL</name>
<organism evidence="1 2">
    <name type="scientific">Agrilus planipennis</name>
    <name type="common">Emerald ash borer</name>
    <name type="synonym">Agrilus marcopoli</name>
    <dbReference type="NCBI Taxonomy" id="224129"/>
    <lineage>
        <taxon>Eukaryota</taxon>
        <taxon>Metazoa</taxon>
        <taxon>Ecdysozoa</taxon>
        <taxon>Arthropoda</taxon>
        <taxon>Hexapoda</taxon>
        <taxon>Insecta</taxon>
        <taxon>Pterygota</taxon>
        <taxon>Neoptera</taxon>
        <taxon>Endopterygota</taxon>
        <taxon>Coleoptera</taxon>
        <taxon>Polyphaga</taxon>
        <taxon>Elateriformia</taxon>
        <taxon>Buprestoidea</taxon>
        <taxon>Buprestidae</taxon>
        <taxon>Agrilinae</taxon>
        <taxon>Agrilus</taxon>
    </lineage>
</organism>
<evidence type="ECO:0000313" key="2">
    <source>
        <dbReference type="RefSeq" id="XP_018320163.1"/>
    </source>
</evidence>
<dbReference type="KEGG" id="apln:108733481"/>
<dbReference type="InParanoid" id="A0A1W4WJ75"/>